<comment type="catalytic activity">
    <reaction evidence="6 7">
        <text>N(6)-[(R)-S(8)-aminomethyldihydrolipoyl]-L-lysyl-[protein] + (6S)-5,6,7,8-tetrahydrofolate = N(6)-[(R)-dihydrolipoyl]-L-lysyl-[protein] + (6R)-5,10-methylene-5,6,7,8-tetrahydrofolate + NH4(+)</text>
        <dbReference type="Rhea" id="RHEA:16945"/>
        <dbReference type="Rhea" id="RHEA-COMP:10475"/>
        <dbReference type="Rhea" id="RHEA-COMP:10492"/>
        <dbReference type="ChEBI" id="CHEBI:15636"/>
        <dbReference type="ChEBI" id="CHEBI:28938"/>
        <dbReference type="ChEBI" id="CHEBI:57453"/>
        <dbReference type="ChEBI" id="CHEBI:83100"/>
        <dbReference type="ChEBI" id="CHEBI:83143"/>
        <dbReference type="EC" id="2.1.2.10"/>
    </reaction>
</comment>
<feature type="domain" description="GCVT N-terminal" evidence="8">
    <location>
        <begin position="12"/>
        <end position="264"/>
    </location>
</feature>
<organism evidence="10 11">
    <name type="scientific">Nannocystis pusilla</name>
    <dbReference type="NCBI Taxonomy" id="889268"/>
    <lineage>
        <taxon>Bacteria</taxon>
        <taxon>Pseudomonadati</taxon>
        <taxon>Myxococcota</taxon>
        <taxon>Polyangia</taxon>
        <taxon>Nannocystales</taxon>
        <taxon>Nannocystaceae</taxon>
        <taxon>Nannocystis</taxon>
    </lineage>
</organism>
<feature type="domain" description="Aminomethyltransferase C-terminal" evidence="9">
    <location>
        <begin position="287"/>
        <end position="366"/>
    </location>
</feature>
<evidence type="ECO:0000256" key="7">
    <source>
        <dbReference type="HAMAP-Rule" id="MF_00259"/>
    </source>
</evidence>
<keyword evidence="11" id="KW-1185">Reference proteome</keyword>
<evidence type="ECO:0000259" key="8">
    <source>
        <dbReference type="Pfam" id="PF01571"/>
    </source>
</evidence>
<dbReference type="InterPro" id="IPR029043">
    <property type="entry name" value="GcvT/YgfZ_C"/>
</dbReference>
<dbReference type="RefSeq" id="WP_224195870.1">
    <property type="nucleotide sequence ID" value="NZ_JAIRAU010000047.1"/>
</dbReference>
<dbReference type="EC" id="2.1.2.10" evidence="2 7"/>
<comment type="function">
    <text evidence="7">The glycine cleavage system catalyzes the degradation of glycine.</text>
</comment>
<reference evidence="10" key="1">
    <citation type="submission" date="2021-08" db="EMBL/GenBank/DDBJ databases">
        <authorList>
            <person name="Stevens D.C."/>
        </authorList>
    </citation>
    <scope>NUCLEOTIDE SEQUENCE</scope>
    <source>
        <strain evidence="10">DSM 53165</strain>
    </source>
</reference>
<dbReference type="Gene3D" id="3.30.1360.120">
    <property type="entry name" value="Probable tRNA modification gtpase trme, domain 1"/>
    <property type="match status" value="1"/>
</dbReference>
<keyword evidence="4 7" id="KW-0808">Transferase</keyword>
<dbReference type="InterPro" id="IPR027266">
    <property type="entry name" value="TrmE/GcvT-like"/>
</dbReference>
<sequence length="373" mass="38743">MADTASLQRTPLHDAHVARGAKMVDFGGWHMPLQYEGILAEHRAVRTAVGIFDVSHMGEVDFTGPGALAAIQRLITNDAAKLSDGKAMYTAVCYPDGGIVDDCIVYRHRADWYRIVVNAANIAKDFAHFKEHAGSLCAIENNSDRVALIAVQGPQARGLVARLSGSDALLQVPSFGFAAATLAGADIVAARTGYTGEDGFELFVDADKAVAVWQALLAAGAAPIGLGARDTLRLEARLCLYGNDIDATTNPLEAGLGWVVKLDKRARGDDFVGGEALANIKAAGLTRSLVGFRVTEGKNIARPGADIVDAGGVVIGAVTSGGPAPTVGGAVGIAYVPVGLSAPGTALTISQRGRTFAAEVVKGPFYRRPEPAA</sequence>
<dbReference type="PIRSF" id="PIRSF006487">
    <property type="entry name" value="GcvT"/>
    <property type="match status" value="1"/>
</dbReference>
<evidence type="ECO:0000256" key="3">
    <source>
        <dbReference type="ARBA" id="ARBA00022576"/>
    </source>
</evidence>
<dbReference type="NCBIfam" id="TIGR00528">
    <property type="entry name" value="gcvT"/>
    <property type="match status" value="1"/>
</dbReference>
<name>A0ABS7U1B8_9BACT</name>
<evidence type="ECO:0000256" key="6">
    <source>
        <dbReference type="ARBA" id="ARBA00047665"/>
    </source>
</evidence>
<keyword evidence="3 7" id="KW-0032">Aminotransferase</keyword>
<evidence type="ECO:0000256" key="2">
    <source>
        <dbReference type="ARBA" id="ARBA00012616"/>
    </source>
</evidence>
<dbReference type="PANTHER" id="PTHR43757:SF2">
    <property type="entry name" value="AMINOMETHYLTRANSFERASE, MITOCHONDRIAL"/>
    <property type="match status" value="1"/>
</dbReference>
<dbReference type="Pfam" id="PF01571">
    <property type="entry name" value="GCV_T"/>
    <property type="match status" value="1"/>
</dbReference>
<dbReference type="Gene3D" id="3.30.70.1400">
    <property type="entry name" value="Aminomethyltransferase beta-barrel domains"/>
    <property type="match status" value="1"/>
</dbReference>
<dbReference type="SUPFAM" id="SSF101790">
    <property type="entry name" value="Aminomethyltransferase beta-barrel domain"/>
    <property type="match status" value="1"/>
</dbReference>
<dbReference type="InterPro" id="IPR013977">
    <property type="entry name" value="GcvT_C"/>
</dbReference>
<dbReference type="HAMAP" id="MF_00259">
    <property type="entry name" value="GcvT"/>
    <property type="match status" value="1"/>
</dbReference>
<dbReference type="Gene3D" id="2.40.30.110">
    <property type="entry name" value="Aminomethyltransferase beta-barrel domains"/>
    <property type="match status" value="1"/>
</dbReference>
<comment type="similarity">
    <text evidence="1 7">Belongs to the GcvT family.</text>
</comment>
<dbReference type="NCBIfam" id="NF001567">
    <property type="entry name" value="PRK00389.1"/>
    <property type="match status" value="1"/>
</dbReference>
<evidence type="ECO:0000256" key="5">
    <source>
        <dbReference type="ARBA" id="ARBA00031395"/>
    </source>
</evidence>
<protein>
    <recommendedName>
        <fullName evidence="2 7">Aminomethyltransferase</fullName>
        <ecNumber evidence="2 7">2.1.2.10</ecNumber>
    </recommendedName>
    <alternativeName>
        <fullName evidence="5 7">Glycine cleavage system T protein</fullName>
    </alternativeName>
</protein>
<dbReference type="InterPro" id="IPR022903">
    <property type="entry name" value="GcvT_bac"/>
</dbReference>
<proteinExistence type="inferred from homology"/>
<dbReference type="Gene3D" id="4.10.1250.10">
    <property type="entry name" value="Aminomethyltransferase fragment"/>
    <property type="match status" value="1"/>
</dbReference>
<gene>
    <name evidence="7 10" type="primary">gcvT</name>
    <name evidence="10" type="ORF">K7C98_33305</name>
</gene>
<dbReference type="Proteomes" id="UP001139031">
    <property type="component" value="Unassembled WGS sequence"/>
</dbReference>
<evidence type="ECO:0000313" key="11">
    <source>
        <dbReference type="Proteomes" id="UP001139031"/>
    </source>
</evidence>
<dbReference type="InterPro" id="IPR006222">
    <property type="entry name" value="GCVT_N"/>
</dbReference>
<evidence type="ECO:0000259" key="9">
    <source>
        <dbReference type="Pfam" id="PF08669"/>
    </source>
</evidence>
<dbReference type="GO" id="GO:0004047">
    <property type="term" value="F:aminomethyltransferase activity"/>
    <property type="evidence" value="ECO:0007669"/>
    <property type="project" value="UniProtKB-EC"/>
</dbReference>
<evidence type="ECO:0000256" key="4">
    <source>
        <dbReference type="ARBA" id="ARBA00022679"/>
    </source>
</evidence>
<dbReference type="InterPro" id="IPR028896">
    <property type="entry name" value="GcvT/YgfZ/DmdA"/>
</dbReference>
<comment type="caution">
    <text evidence="10">The sequence shown here is derived from an EMBL/GenBank/DDBJ whole genome shotgun (WGS) entry which is preliminary data.</text>
</comment>
<dbReference type="PANTHER" id="PTHR43757">
    <property type="entry name" value="AMINOMETHYLTRANSFERASE"/>
    <property type="match status" value="1"/>
</dbReference>
<accession>A0ABS7U1B8</accession>
<dbReference type="InterPro" id="IPR006223">
    <property type="entry name" value="GcvT"/>
</dbReference>
<dbReference type="SUPFAM" id="SSF103025">
    <property type="entry name" value="Folate-binding domain"/>
    <property type="match status" value="1"/>
</dbReference>
<evidence type="ECO:0000313" key="10">
    <source>
        <dbReference type="EMBL" id="MBZ5714137.1"/>
    </source>
</evidence>
<evidence type="ECO:0000256" key="1">
    <source>
        <dbReference type="ARBA" id="ARBA00008609"/>
    </source>
</evidence>
<comment type="subunit">
    <text evidence="7">The glycine cleavage system is composed of four proteins: P, T, L and H.</text>
</comment>
<dbReference type="Pfam" id="PF08669">
    <property type="entry name" value="GCV_T_C"/>
    <property type="match status" value="1"/>
</dbReference>
<dbReference type="EMBL" id="JAIRAU010000047">
    <property type="protein sequence ID" value="MBZ5714137.1"/>
    <property type="molecule type" value="Genomic_DNA"/>
</dbReference>